<evidence type="ECO:0000313" key="3">
    <source>
        <dbReference type="Proteomes" id="UP000665561"/>
    </source>
</evidence>
<organism evidence="2 3">
    <name type="scientific">Paenibacillus glycinis</name>
    <dbReference type="NCBI Taxonomy" id="2697035"/>
    <lineage>
        <taxon>Bacteria</taxon>
        <taxon>Bacillati</taxon>
        <taxon>Bacillota</taxon>
        <taxon>Bacilli</taxon>
        <taxon>Bacillales</taxon>
        <taxon>Paenibacillaceae</taxon>
        <taxon>Paenibacillus</taxon>
    </lineage>
</organism>
<dbReference type="Proteomes" id="UP000665561">
    <property type="component" value="Unassembled WGS sequence"/>
</dbReference>
<dbReference type="Gene3D" id="3.30.420.40">
    <property type="match status" value="2"/>
</dbReference>
<dbReference type="PANTHER" id="PTHR11735">
    <property type="entry name" value="TRNA N6-ADENOSINE THREONYLCARBAMOYLTRANSFERASE"/>
    <property type="match status" value="1"/>
</dbReference>
<reference evidence="2 3" key="1">
    <citation type="submission" date="2020-01" db="EMBL/GenBank/DDBJ databases">
        <title>Paenibacillus soybeanensis sp. nov. isolated from the nodules of soybean (Glycine max(L.) Merr).</title>
        <authorList>
            <person name="Wang H."/>
        </authorList>
    </citation>
    <scope>NUCLEOTIDE SEQUENCE [LARGE SCALE GENOMIC DNA]</scope>
    <source>
        <strain evidence="2 3">T1</strain>
    </source>
</reference>
<name>A0ABW9XPW5_9BACL</name>
<dbReference type="SUPFAM" id="SSF53067">
    <property type="entry name" value="Actin-like ATPase domain"/>
    <property type="match status" value="2"/>
</dbReference>
<evidence type="ECO:0000259" key="1">
    <source>
        <dbReference type="Pfam" id="PF00814"/>
    </source>
</evidence>
<feature type="domain" description="Gcp-like" evidence="1">
    <location>
        <begin position="42"/>
        <end position="115"/>
    </location>
</feature>
<gene>
    <name evidence="2" type="primary">tsaB</name>
    <name evidence="2" type="ORF">GT019_11185</name>
</gene>
<accession>A0ABW9XPW5</accession>
<comment type="caution">
    <text evidence="2">The sequence shown here is derived from an EMBL/GenBank/DDBJ whole genome shotgun (WGS) entry which is preliminary data.</text>
</comment>
<dbReference type="Pfam" id="PF00814">
    <property type="entry name" value="TsaD"/>
    <property type="match status" value="1"/>
</dbReference>
<sequence length="326" mass="34153">MDEHRTLGGPDGPLVLAVDTSTAALAAALVRGGEVLREVQSLAERNHSVHTVTTVHAMLAECGVQPEELDGIAIGRGPGSYTGMRIAVSLGKTLAWVWDKPLVGISSLEALGFGRWLAEREGRGDASSADVVPSEGAIASGGGLISPSAAVVTGSAMPVPVEQAPLGMRTPGHAWIVPIMDARRGQVYTASFSAGEENVPGGWERLASDAIRLMRDWVDELAEAVAAADDAARPAAIWIVGELALHEAEADRLQALCPGVQVRKLPAWMEGRAVAALGAKRLAAGERDDVHAFAPNYTQLTEAEVKLQEKQTKETAAEGAVRDDAN</sequence>
<dbReference type="NCBIfam" id="TIGR03725">
    <property type="entry name" value="T6A_YeaZ"/>
    <property type="match status" value="1"/>
</dbReference>
<dbReference type="PANTHER" id="PTHR11735:SF11">
    <property type="entry name" value="TRNA THREONYLCARBAMOYLADENOSINE BIOSYNTHESIS PROTEIN TSAB"/>
    <property type="match status" value="1"/>
</dbReference>
<evidence type="ECO:0000313" key="2">
    <source>
        <dbReference type="EMBL" id="NBD24434.1"/>
    </source>
</evidence>
<proteinExistence type="predicted"/>
<dbReference type="InterPro" id="IPR022496">
    <property type="entry name" value="T6A_TsaB"/>
</dbReference>
<protein>
    <submittedName>
        <fullName evidence="2">tRNA (Adenosine(37)-N6)-threonylcarbamoyltransferase complex dimerization subunit type 1 TsaB</fullName>
    </submittedName>
</protein>
<dbReference type="InterPro" id="IPR043129">
    <property type="entry name" value="ATPase_NBD"/>
</dbReference>
<keyword evidence="3" id="KW-1185">Reference proteome</keyword>
<dbReference type="InterPro" id="IPR000905">
    <property type="entry name" value="Gcp-like_dom"/>
</dbReference>
<dbReference type="RefSeq" id="WP_161743228.1">
    <property type="nucleotide sequence ID" value="NZ_JAAAMV010000006.1"/>
</dbReference>
<dbReference type="EMBL" id="JAAAMV010000006">
    <property type="protein sequence ID" value="NBD24434.1"/>
    <property type="molecule type" value="Genomic_DNA"/>
</dbReference>